<dbReference type="VEuPathDB" id="FungiDB:EYZ11_002681"/>
<keyword evidence="2" id="KW-0472">Membrane</keyword>
<dbReference type="STRING" id="1220188.A0A4S3JS95"/>
<evidence type="ECO:0000313" key="3">
    <source>
        <dbReference type="EMBL" id="THC97828.1"/>
    </source>
</evidence>
<feature type="region of interest" description="Disordered" evidence="1">
    <location>
        <begin position="263"/>
        <end position="371"/>
    </location>
</feature>
<feature type="region of interest" description="Disordered" evidence="1">
    <location>
        <begin position="181"/>
        <end position="206"/>
    </location>
</feature>
<feature type="compositionally biased region" description="Polar residues" evidence="1">
    <location>
        <begin position="339"/>
        <end position="349"/>
    </location>
</feature>
<keyword evidence="2" id="KW-1133">Transmembrane helix</keyword>
<evidence type="ECO:0000256" key="2">
    <source>
        <dbReference type="SAM" id="Phobius"/>
    </source>
</evidence>
<dbReference type="Proteomes" id="UP000308092">
    <property type="component" value="Unassembled WGS sequence"/>
</dbReference>
<evidence type="ECO:0008006" key="5">
    <source>
        <dbReference type="Google" id="ProtNLM"/>
    </source>
</evidence>
<protein>
    <recommendedName>
        <fullName evidence="5">Peroxin 26</fullName>
    </recommendedName>
</protein>
<comment type="caution">
    <text evidence="3">The sequence shown here is derived from an EMBL/GenBank/DDBJ whole genome shotgun (WGS) entry which is preliminary data.</text>
</comment>
<gene>
    <name evidence="3" type="ORF">EYZ11_002681</name>
</gene>
<sequence>MVDNMSTSQSQLSSSTSSFSPSKLCSKTYKKASQLYLTRRLQESLTALEPVITVNRPFEEHPSANGDNSMAPIATAQATWRIKVWNLYITLLSSILDLGPEEGKKLFGHKEWKAISSKVRDGGIWETVVQTGYKGLEGSVDAEVVYNLATLLLNHSPSQKINQQRLETYLSSYGQPNLDVAEHMDNSLNGSHRSRPRPNGGTDTPKDLAARVRIIELFTLHVLPRNEEWDFASEFINLNEVLDDERRELFLQTLDGLKEEKEQGELRAAALQREKDAEMERQMREAERQRAEEAASAESAQKKSHGRNKSEVDYGIEKINANGSSSKGRGKASEKQHSTKGLSASSRTAFSPPGPKNAKRPEKPEAHAKQSRALTNVLRNLLRYISKTIAGNPLSFARTLLFILGIIVALSRRNVRERIQRITGAGWQKIKGTVGMGVKVSYI</sequence>
<keyword evidence="4" id="KW-1185">Reference proteome</keyword>
<accession>A0A4S3JS95</accession>
<organism evidence="3 4">
    <name type="scientific">Aspergillus tanneri</name>
    <dbReference type="NCBI Taxonomy" id="1220188"/>
    <lineage>
        <taxon>Eukaryota</taxon>
        <taxon>Fungi</taxon>
        <taxon>Dikarya</taxon>
        <taxon>Ascomycota</taxon>
        <taxon>Pezizomycotina</taxon>
        <taxon>Eurotiomycetes</taxon>
        <taxon>Eurotiomycetidae</taxon>
        <taxon>Eurotiales</taxon>
        <taxon>Aspergillaceae</taxon>
        <taxon>Aspergillus</taxon>
        <taxon>Aspergillus subgen. Circumdati</taxon>
    </lineage>
</organism>
<keyword evidence="2" id="KW-0812">Transmembrane</keyword>
<dbReference type="EMBL" id="SOSA01000062">
    <property type="protein sequence ID" value="THC97828.1"/>
    <property type="molecule type" value="Genomic_DNA"/>
</dbReference>
<name>A0A4S3JS95_9EURO</name>
<proteinExistence type="predicted"/>
<feature type="compositionally biased region" description="Basic and acidic residues" evidence="1">
    <location>
        <begin position="272"/>
        <end position="293"/>
    </location>
</feature>
<feature type="region of interest" description="Disordered" evidence="1">
    <location>
        <begin position="1"/>
        <end position="23"/>
    </location>
</feature>
<evidence type="ECO:0000256" key="1">
    <source>
        <dbReference type="SAM" id="MobiDB-lite"/>
    </source>
</evidence>
<dbReference type="AlphaFoldDB" id="A0A4S3JS95"/>
<feature type="compositionally biased region" description="Basic and acidic residues" evidence="1">
    <location>
        <begin position="359"/>
        <end position="368"/>
    </location>
</feature>
<feature type="transmembrane region" description="Helical" evidence="2">
    <location>
        <begin position="393"/>
        <end position="411"/>
    </location>
</feature>
<reference evidence="3 4" key="1">
    <citation type="submission" date="2019-03" db="EMBL/GenBank/DDBJ databases">
        <title>The genome sequence of a newly discovered highly antifungal drug resistant Aspergillus species, Aspergillus tanneri NIH 1004.</title>
        <authorList>
            <person name="Mounaud S."/>
            <person name="Singh I."/>
            <person name="Joardar V."/>
            <person name="Pakala S."/>
            <person name="Pakala S."/>
            <person name="Venepally P."/>
            <person name="Hoover J."/>
            <person name="Nierman W."/>
            <person name="Chung J."/>
            <person name="Losada L."/>
        </authorList>
    </citation>
    <scope>NUCLEOTIDE SEQUENCE [LARGE SCALE GENOMIC DNA]</scope>
    <source>
        <strain evidence="3 4">NIH1004</strain>
    </source>
</reference>
<evidence type="ECO:0000313" key="4">
    <source>
        <dbReference type="Proteomes" id="UP000308092"/>
    </source>
</evidence>